<accession>A0A0M2HBV2</accession>
<dbReference type="Pfam" id="PF10647">
    <property type="entry name" value="Gmad1"/>
    <property type="match status" value="1"/>
</dbReference>
<keyword evidence="1" id="KW-0732">Signal</keyword>
<reference evidence="3 4" key="1">
    <citation type="submission" date="2015-02" db="EMBL/GenBank/DDBJ databases">
        <title>Draft genome sequences of ten Microbacterium spp. with emphasis on heavy metal contaminated environments.</title>
        <authorList>
            <person name="Corretto E."/>
        </authorList>
    </citation>
    <scope>NUCLEOTIDE SEQUENCE [LARGE SCALE GENOMIC DNA]</scope>
    <source>
        <strain evidence="3 4">DSM 8608</strain>
    </source>
</reference>
<dbReference type="OrthoDB" id="3226781at2"/>
<dbReference type="InterPro" id="IPR019606">
    <property type="entry name" value="GerMN"/>
</dbReference>
<dbReference type="Pfam" id="PF10646">
    <property type="entry name" value="Germane"/>
    <property type="match status" value="1"/>
</dbReference>
<feature type="domain" description="GerMN" evidence="2">
    <location>
        <begin position="206"/>
        <end position="296"/>
    </location>
</feature>
<evidence type="ECO:0000259" key="2">
    <source>
        <dbReference type="SMART" id="SM00909"/>
    </source>
</evidence>
<keyword evidence="3" id="KW-0449">Lipoprotein</keyword>
<gene>
    <name evidence="3" type="primary">lpqB</name>
    <name evidence="3" type="ORF">RS82_01016</name>
</gene>
<name>A0A0M2HBV2_MICTR</name>
<proteinExistence type="predicted"/>
<feature type="signal peptide" evidence="1">
    <location>
        <begin position="1"/>
        <end position="23"/>
    </location>
</feature>
<evidence type="ECO:0000256" key="1">
    <source>
        <dbReference type="SAM" id="SignalP"/>
    </source>
</evidence>
<dbReference type="PROSITE" id="PS51257">
    <property type="entry name" value="PROKAR_LIPOPROTEIN"/>
    <property type="match status" value="1"/>
</dbReference>
<dbReference type="InterPro" id="IPR018910">
    <property type="entry name" value="LpqB_C"/>
</dbReference>
<dbReference type="RefSeq" id="WP_045297398.1">
    <property type="nucleotide sequence ID" value="NZ_JYJA01000028.1"/>
</dbReference>
<organism evidence="3 4">
    <name type="scientific">Microbacterium trichothecenolyticum</name>
    <name type="common">Aureobacterium trichothecenolyticum</name>
    <dbReference type="NCBI Taxonomy" id="69370"/>
    <lineage>
        <taxon>Bacteria</taxon>
        <taxon>Bacillati</taxon>
        <taxon>Actinomycetota</taxon>
        <taxon>Actinomycetes</taxon>
        <taxon>Micrococcales</taxon>
        <taxon>Microbacteriaceae</taxon>
        <taxon>Microbacterium</taxon>
    </lineage>
</organism>
<dbReference type="SUPFAM" id="SSF63825">
    <property type="entry name" value="YWTD domain"/>
    <property type="match status" value="1"/>
</dbReference>
<protein>
    <submittedName>
        <fullName evidence="3">Lipoprotein LpqB</fullName>
    </submittedName>
</protein>
<dbReference type="Pfam" id="PF25976">
    <property type="entry name" value="LpqB_N"/>
    <property type="match status" value="1"/>
</dbReference>
<keyword evidence="4" id="KW-1185">Reference proteome</keyword>
<dbReference type="AlphaFoldDB" id="A0A0M2HBV2"/>
<feature type="chain" id="PRO_5038981793" evidence="1">
    <location>
        <begin position="24"/>
        <end position="569"/>
    </location>
</feature>
<dbReference type="SMART" id="SM00909">
    <property type="entry name" value="Germane"/>
    <property type="match status" value="1"/>
</dbReference>
<comment type="caution">
    <text evidence="3">The sequence shown here is derived from an EMBL/GenBank/DDBJ whole genome shotgun (WGS) entry which is preliminary data.</text>
</comment>
<evidence type="ECO:0000313" key="4">
    <source>
        <dbReference type="Proteomes" id="UP000034098"/>
    </source>
</evidence>
<dbReference type="InterPro" id="IPR059026">
    <property type="entry name" value="LpqB_N"/>
</dbReference>
<dbReference type="PATRIC" id="fig|69370.6.peg.1049"/>
<evidence type="ECO:0000313" key="3">
    <source>
        <dbReference type="EMBL" id="KJL44056.1"/>
    </source>
</evidence>
<dbReference type="Proteomes" id="UP000034098">
    <property type="component" value="Unassembled WGS sequence"/>
</dbReference>
<dbReference type="EMBL" id="JYJA01000028">
    <property type="protein sequence ID" value="KJL44056.1"/>
    <property type="molecule type" value="Genomic_DNA"/>
</dbReference>
<sequence length="569" mass="58921">MTRVRGILALILALCAVVVTGCAGFPTSGPPEYGLENGNTGNGSQNVVFIPNRPQPGATPQQIVEGFIDAGSGPGVRGNWAVAREFLAPSLAETWNPDAGVIVDERAERDYVETGEGLVDFASEVAGTVDDSGAYQRADLSPGNWTFELAQQDDGEWRITEAPDGVWLDEAQFPQVFHRYPLMYFDPSWQYLVPDVRWFPVTKAAGSIALALVNKPKSEWLAESVETAFPDGVSAVTVVPTADEGVSDVALTGEAMLAASSEARNRMLTQLEESLRAAGVAEVVMTVDSAPIDAQPVAVRSTRVPATPLVLTEAGFGFLTGDEIDKIPGLSAAVEAASPLSVQVGAERDLAAARLASGAVVRLNSAGTEPEVLDTRPGLVDPVIDPYGVVWSVPQDDPAALRAYLPNGDVIEVAEAWGEGTAIAGMALSRDGTRLAALVSAGGRSVVSVAGVIRDDIAPVRLGQPMQLAVAGGAVIGVTRIGVTWIDDVSVGVLTSGADADSTVIEQVVGAPTSTSTAPSGMASIAGGSGISSLRLRAEDGTLYVKRGTSWQPTATGVGVLATQQGAPQ</sequence>